<organism evidence="1">
    <name type="scientific">uncultured Desulfovibrio sp</name>
    <dbReference type="NCBI Taxonomy" id="167968"/>
    <lineage>
        <taxon>Bacteria</taxon>
        <taxon>Pseudomonadati</taxon>
        <taxon>Thermodesulfobacteriota</taxon>
        <taxon>Desulfovibrionia</taxon>
        <taxon>Desulfovibrionales</taxon>
        <taxon>Desulfovibrionaceae</taxon>
        <taxon>Desulfovibrio</taxon>
        <taxon>environmental samples</taxon>
    </lineage>
</organism>
<name>A0A212L043_9BACT</name>
<dbReference type="AlphaFoldDB" id="A0A212L043"/>
<dbReference type="EMBL" id="FMJC01000001">
    <property type="protein sequence ID" value="SCM70857.1"/>
    <property type="molecule type" value="Genomic_DNA"/>
</dbReference>
<proteinExistence type="predicted"/>
<sequence>MPKTTRLEGRIWHDKFYDGVMAGGCCLCPPFQIRENLEVL</sequence>
<evidence type="ECO:0000313" key="1">
    <source>
        <dbReference type="EMBL" id="SCM70857.1"/>
    </source>
</evidence>
<protein>
    <submittedName>
        <fullName evidence="1">Uncharacterized protein</fullName>
    </submittedName>
</protein>
<accession>A0A212L043</accession>
<gene>
    <name evidence="1" type="ORF">KL86DES1_10680</name>
</gene>
<reference evidence="1" key="1">
    <citation type="submission" date="2016-08" db="EMBL/GenBank/DDBJ databases">
        <authorList>
            <person name="Seilhamer J.J."/>
        </authorList>
    </citation>
    <scope>NUCLEOTIDE SEQUENCE</scope>
    <source>
        <strain evidence="1">86-1</strain>
    </source>
</reference>